<reference evidence="2" key="1">
    <citation type="journal article" date="2020" name="J. Eukaryot. Microbiol.">
        <title>De novo Sequencing, Assembly and Annotation of the Transcriptome for the Free-Living Testate Amoeba Arcella intermedia.</title>
        <authorList>
            <person name="Ribeiro G.M."/>
            <person name="Porfirio-Sousa A.L."/>
            <person name="Maurer-Alcala X.X."/>
            <person name="Katz L.A."/>
            <person name="Lahr D.J.G."/>
        </authorList>
    </citation>
    <scope>NUCLEOTIDE SEQUENCE</scope>
</reference>
<evidence type="ECO:0008006" key="3">
    <source>
        <dbReference type="Google" id="ProtNLM"/>
    </source>
</evidence>
<protein>
    <recommendedName>
        <fullName evidence="3">Iojap-like ribosome-associated protein</fullName>
    </recommendedName>
</protein>
<proteinExistence type="inferred from homology"/>
<dbReference type="EMBL" id="GIBP01008237">
    <property type="protein sequence ID" value="NDV37206.1"/>
    <property type="molecule type" value="Transcribed_RNA"/>
</dbReference>
<evidence type="ECO:0000256" key="1">
    <source>
        <dbReference type="ARBA" id="ARBA00010574"/>
    </source>
</evidence>
<dbReference type="Pfam" id="PF02410">
    <property type="entry name" value="RsfS"/>
    <property type="match status" value="1"/>
</dbReference>
<comment type="similarity">
    <text evidence="1">Belongs to the Iojap/RsfS family.</text>
</comment>
<evidence type="ECO:0000313" key="2">
    <source>
        <dbReference type="EMBL" id="NDV37206.1"/>
    </source>
</evidence>
<name>A0A6B2LJE2_9EUKA</name>
<sequence>MVYVTGRSGSHLRSMANALMDELKFRKKGTVSIDHKDCDFWVIVNSGDILINIFTEEAREEYDLERTWVLRREPSFVYGAQEEVMKELKFVYDEEDGVYEEVFESSKDKENYTGKGGNEKVKKVYKGKEEKKERKKKIIIIPPEKSKKPAKKVQTKT</sequence>
<dbReference type="GO" id="GO:0090071">
    <property type="term" value="P:negative regulation of ribosome biogenesis"/>
    <property type="evidence" value="ECO:0007669"/>
    <property type="project" value="TreeGrafter"/>
</dbReference>
<dbReference type="GO" id="GO:0043023">
    <property type="term" value="F:ribosomal large subunit binding"/>
    <property type="evidence" value="ECO:0007669"/>
    <property type="project" value="TreeGrafter"/>
</dbReference>
<dbReference type="GO" id="GO:0017148">
    <property type="term" value="P:negative regulation of translation"/>
    <property type="evidence" value="ECO:0007669"/>
    <property type="project" value="TreeGrafter"/>
</dbReference>
<dbReference type="AlphaFoldDB" id="A0A6B2LJE2"/>
<dbReference type="SUPFAM" id="SSF81301">
    <property type="entry name" value="Nucleotidyltransferase"/>
    <property type="match status" value="1"/>
</dbReference>
<dbReference type="PANTHER" id="PTHR21043:SF0">
    <property type="entry name" value="MITOCHONDRIAL ASSEMBLY OF RIBOSOMAL LARGE SUBUNIT PROTEIN 1"/>
    <property type="match status" value="1"/>
</dbReference>
<dbReference type="PANTHER" id="PTHR21043">
    <property type="entry name" value="IOJAP SUPERFAMILY ORTHOLOG"/>
    <property type="match status" value="1"/>
</dbReference>
<organism evidence="2">
    <name type="scientific">Arcella intermedia</name>
    <dbReference type="NCBI Taxonomy" id="1963864"/>
    <lineage>
        <taxon>Eukaryota</taxon>
        <taxon>Amoebozoa</taxon>
        <taxon>Tubulinea</taxon>
        <taxon>Elardia</taxon>
        <taxon>Arcellinida</taxon>
        <taxon>Sphaerothecina</taxon>
        <taxon>Arcellidae</taxon>
        <taxon>Arcella</taxon>
    </lineage>
</organism>
<dbReference type="InterPro" id="IPR004394">
    <property type="entry name" value="Iojap/RsfS/C7orf30"/>
</dbReference>
<dbReference type="InterPro" id="IPR043519">
    <property type="entry name" value="NT_sf"/>
</dbReference>
<accession>A0A6B2LJE2</accession>
<dbReference type="Gene3D" id="3.30.460.10">
    <property type="entry name" value="Beta Polymerase, domain 2"/>
    <property type="match status" value="1"/>
</dbReference>